<organism evidence="1">
    <name type="scientific">Zea mays</name>
    <name type="common">Maize</name>
    <dbReference type="NCBI Taxonomy" id="4577"/>
    <lineage>
        <taxon>Eukaryota</taxon>
        <taxon>Viridiplantae</taxon>
        <taxon>Streptophyta</taxon>
        <taxon>Embryophyta</taxon>
        <taxon>Tracheophyta</taxon>
        <taxon>Spermatophyta</taxon>
        <taxon>Magnoliopsida</taxon>
        <taxon>Liliopsida</taxon>
        <taxon>Poales</taxon>
        <taxon>Poaceae</taxon>
        <taxon>PACMAD clade</taxon>
        <taxon>Panicoideae</taxon>
        <taxon>Andropogonodae</taxon>
        <taxon>Andropogoneae</taxon>
        <taxon>Tripsacinae</taxon>
        <taxon>Zea</taxon>
    </lineage>
</organism>
<evidence type="ECO:0000313" key="1">
    <source>
        <dbReference type="EMBL" id="ACG29246.1"/>
    </source>
</evidence>
<name>B6SWL3_MAIZE</name>
<dbReference type="AlphaFoldDB" id="B6SWL3"/>
<protein>
    <submittedName>
        <fullName evidence="1">Uncharacterized protein</fullName>
    </submittedName>
</protein>
<sequence length="47" mass="5753">MKDEIWEKDEPVLKLWMEKLRLSTKMMMENETDLKGKRQLGPRQLTF</sequence>
<proteinExistence type="evidence at transcript level"/>
<dbReference type="EMBL" id="EU957128">
    <property type="protein sequence ID" value="ACG29246.1"/>
    <property type="molecule type" value="mRNA"/>
</dbReference>
<reference evidence="1" key="1">
    <citation type="journal article" date="2009" name="Plant Mol. Biol.">
        <title>Insights into corn genes derived from large-scale cDNA sequencing.</title>
        <authorList>
            <person name="Alexandrov N.N."/>
            <person name="Brover V.V."/>
            <person name="Freidin S."/>
            <person name="Troukhan M.E."/>
            <person name="Tatarinova T.V."/>
            <person name="Zhang H."/>
            <person name="Swaller T.J."/>
            <person name="Lu Y.P."/>
            <person name="Bouck J."/>
            <person name="Flavell R.B."/>
            <person name="Feldmann K.A."/>
        </authorList>
    </citation>
    <scope>NUCLEOTIDE SEQUENCE</scope>
</reference>
<accession>B6SWL3</accession>